<protein>
    <submittedName>
        <fullName evidence="1">Uncharacterized protein</fullName>
    </submittedName>
</protein>
<accession>A0A420ESR9</accession>
<evidence type="ECO:0000313" key="2">
    <source>
        <dbReference type="Proteomes" id="UP000285744"/>
    </source>
</evidence>
<comment type="caution">
    <text evidence="1">The sequence shown here is derived from an EMBL/GenBank/DDBJ whole genome shotgun (WGS) entry which is preliminary data.</text>
</comment>
<organism evidence="1 2">
    <name type="scientific">Micromonospora globbae</name>
    <dbReference type="NCBI Taxonomy" id="1894969"/>
    <lineage>
        <taxon>Bacteria</taxon>
        <taxon>Bacillati</taxon>
        <taxon>Actinomycetota</taxon>
        <taxon>Actinomycetes</taxon>
        <taxon>Micromonosporales</taxon>
        <taxon>Micromonosporaceae</taxon>
        <taxon>Micromonospora</taxon>
    </lineage>
</organism>
<gene>
    <name evidence="1" type="ORF">D7I43_30110</name>
</gene>
<dbReference type="AlphaFoldDB" id="A0A420ESR9"/>
<dbReference type="EMBL" id="RAQQ01000036">
    <property type="protein sequence ID" value="RKF23693.1"/>
    <property type="molecule type" value="Genomic_DNA"/>
</dbReference>
<dbReference type="Proteomes" id="UP000285744">
    <property type="component" value="Unassembled WGS sequence"/>
</dbReference>
<name>A0A420ESR9_9ACTN</name>
<proteinExistence type="predicted"/>
<evidence type="ECO:0000313" key="1">
    <source>
        <dbReference type="EMBL" id="RKF23693.1"/>
    </source>
</evidence>
<sequence length="61" mass="6196">MALVMTRAAVAAMLLVVAAVAGRVVIHMRAGTGVPVAGARALLLGGFLPGSVRCPVMLRVR</sequence>
<reference evidence="1 2" key="1">
    <citation type="journal article" date="2018" name="Int. J. Syst. Evol. Microbiol.">
        <title>Micromonospora globbae sp. nov., an endophytic actinomycete isolated from roots of Globba winitii C. H. Wright.</title>
        <authorList>
            <person name="Kuncharoen N."/>
            <person name="Pittayakhajonwut P."/>
            <person name="Tanasupawat S."/>
        </authorList>
    </citation>
    <scope>NUCLEOTIDE SEQUENCE [LARGE SCALE GENOMIC DNA]</scope>
    <source>
        <strain evidence="1 2">WPS1-2</strain>
    </source>
</reference>